<evidence type="ECO:0000256" key="3">
    <source>
        <dbReference type="ARBA" id="ARBA00022692"/>
    </source>
</evidence>
<keyword evidence="4 6" id="KW-1133">Transmembrane helix</keyword>
<evidence type="ECO:0000256" key="6">
    <source>
        <dbReference type="SAM" id="Phobius"/>
    </source>
</evidence>
<dbReference type="RefSeq" id="WP_250604976.1">
    <property type="nucleotide sequence ID" value="NZ_JAMOKX010000007.1"/>
</dbReference>
<keyword evidence="3 6" id="KW-0812">Transmembrane</keyword>
<keyword evidence="9" id="KW-1185">Reference proteome</keyword>
<feature type="domain" description="ComEC/Rec2-related protein" evidence="7">
    <location>
        <begin position="159"/>
        <end position="396"/>
    </location>
</feature>
<feature type="transmembrane region" description="Helical" evidence="6">
    <location>
        <begin position="208"/>
        <end position="226"/>
    </location>
</feature>
<feature type="transmembrane region" description="Helical" evidence="6">
    <location>
        <begin position="384"/>
        <end position="401"/>
    </location>
</feature>
<comment type="subcellular location">
    <subcellularLocation>
        <location evidence="1">Cell membrane</location>
        <topology evidence="1">Multi-pass membrane protein</topology>
    </subcellularLocation>
</comment>
<accession>A0ABT0TW47</accession>
<dbReference type="NCBIfam" id="TIGR00360">
    <property type="entry name" value="ComEC_N-term"/>
    <property type="match status" value="1"/>
</dbReference>
<dbReference type="Proteomes" id="UP001057522">
    <property type="component" value="Unassembled WGS sequence"/>
</dbReference>
<sequence length="427" mass="50500">MKNLCPPLFLNHKERLAFFLFLLGVLICTLGYKYYQFHTLKSQKFPQIQASVILQYQKTKGQKRYFVLKLKSDFGTFYTTSWEDLKNLKNKKVSLKLILEKVNFWDFIKGFYAPSFQLALLQEEDFRKPLRDFILQQHQTLLMGEYYLSLFLSDPLPLPWRELAQSYGIAHIFAISGYHTGILSALGFLILGWIYTPLHKHYFPYRNRYFDLGVIVLSLLIGYYFLLTQSPSYLRALAMSCIAFFLLFRGLDILRLESFFWSIAILLAFFPSLIFSIGFYFSCLGVLYIFLFFKYFKIPHSFLQKFLYGLSINISTFFLMGIVVYYFFPPFSPLSLSSILLTPLFSLYYPFVFIAHFIGFGGLLDSVLLWWVSLKTHTIILQPSFYLFIFCNFLTILAIFYRYAFFALFLLNFIYYLYGIILYFKIL</sequence>
<evidence type="ECO:0000259" key="7">
    <source>
        <dbReference type="Pfam" id="PF03772"/>
    </source>
</evidence>
<dbReference type="InterPro" id="IPR052159">
    <property type="entry name" value="Competence_DNA_uptake"/>
</dbReference>
<dbReference type="InterPro" id="IPR004477">
    <property type="entry name" value="ComEC_N"/>
</dbReference>
<evidence type="ECO:0000256" key="4">
    <source>
        <dbReference type="ARBA" id="ARBA00022989"/>
    </source>
</evidence>
<proteinExistence type="predicted"/>
<feature type="transmembrane region" description="Helical" evidence="6">
    <location>
        <begin position="407"/>
        <end position="424"/>
    </location>
</feature>
<dbReference type="PANTHER" id="PTHR30619">
    <property type="entry name" value="DNA INTERNALIZATION/COMPETENCE PROTEIN COMEC/REC2"/>
    <property type="match status" value="1"/>
</dbReference>
<gene>
    <name evidence="8" type="ORF">NCR95_07860</name>
</gene>
<evidence type="ECO:0000313" key="8">
    <source>
        <dbReference type="EMBL" id="MCL9820074.1"/>
    </source>
</evidence>
<keyword evidence="5 6" id="KW-0472">Membrane</keyword>
<evidence type="ECO:0000313" key="9">
    <source>
        <dbReference type="Proteomes" id="UP001057522"/>
    </source>
</evidence>
<dbReference type="EMBL" id="JAMOKX010000007">
    <property type="protein sequence ID" value="MCL9820074.1"/>
    <property type="molecule type" value="Genomic_DNA"/>
</dbReference>
<keyword evidence="2" id="KW-1003">Cell membrane</keyword>
<comment type="caution">
    <text evidence="8">The sequence shown here is derived from an EMBL/GenBank/DDBJ whole genome shotgun (WGS) entry which is preliminary data.</text>
</comment>
<feature type="transmembrane region" description="Helical" evidence="6">
    <location>
        <begin position="305"/>
        <end position="328"/>
    </location>
</feature>
<feature type="transmembrane region" description="Helical" evidence="6">
    <location>
        <begin position="16"/>
        <end position="35"/>
    </location>
</feature>
<feature type="transmembrane region" description="Helical" evidence="6">
    <location>
        <begin position="169"/>
        <end position="196"/>
    </location>
</feature>
<feature type="transmembrane region" description="Helical" evidence="6">
    <location>
        <begin position="263"/>
        <end position="293"/>
    </location>
</feature>
<organism evidence="8 9">
    <name type="scientific">Helicobacter colisuis</name>
    <dbReference type="NCBI Taxonomy" id="2949739"/>
    <lineage>
        <taxon>Bacteria</taxon>
        <taxon>Pseudomonadati</taxon>
        <taxon>Campylobacterota</taxon>
        <taxon>Epsilonproteobacteria</taxon>
        <taxon>Campylobacterales</taxon>
        <taxon>Helicobacteraceae</taxon>
        <taxon>Helicobacter</taxon>
    </lineage>
</organism>
<protein>
    <submittedName>
        <fullName evidence="8">ComEC/Rec2 family competence protein</fullName>
    </submittedName>
</protein>
<evidence type="ECO:0000256" key="2">
    <source>
        <dbReference type="ARBA" id="ARBA00022475"/>
    </source>
</evidence>
<feature type="transmembrane region" description="Helical" evidence="6">
    <location>
        <begin position="233"/>
        <end position="251"/>
    </location>
</feature>
<name>A0ABT0TW47_9HELI</name>
<evidence type="ECO:0000256" key="5">
    <source>
        <dbReference type="ARBA" id="ARBA00023136"/>
    </source>
</evidence>
<dbReference type="Pfam" id="PF03772">
    <property type="entry name" value="Competence"/>
    <property type="match status" value="1"/>
</dbReference>
<evidence type="ECO:0000256" key="1">
    <source>
        <dbReference type="ARBA" id="ARBA00004651"/>
    </source>
</evidence>
<feature type="transmembrane region" description="Helical" evidence="6">
    <location>
        <begin position="348"/>
        <end position="372"/>
    </location>
</feature>
<reference evidence="8" key="1">
    <citation type="submission" date="2022-06" db="EMBL/GenBank/DDBJ databases">
        <title>Helicobacter colisuis sp. nov.</title>
        <authorList>
            <person name="Papic B."/>
            <person name="Gruntar I."/>
        </authorList>
    </citation>
    <scope>NUCLEOTIDE SEQUENCE</scope>
    <source>
        <strain evidence="8">11154-15</strain>
    </source>
</reference>
<dbReference type="PANTHER" id="PTHR30619:SF7">
    <property type="entry name" value="BETA-LACTAMASE DOMAIN PROTEIN"/>
    <property type="match status" value="1"/>
</dbReference>